<dbReference type="RefSeq" id="XP_069212696.1">
    <property type="nucleotide sequence ID" value="XM_069349152.1"/>
</dbReference>
<dbReference type="SUPFAM" id="SSF51735">
    <property type="entry name" value="NAD(P)-binding Rossmann-fold domains"/>
    <property type="match status" value="1"/>
</dbReference>
<dbReference type="PANTHER" id="PTHR43205">
    <property type="entry name" value="PROSTAGLANDIN REDUCTASE"/>
    <property type="match status" value="1"/>
</dbReference>
<evidence type="ECO:0000256" key="1">
    <source>
        <dbReference type="ARBA" id="ARBA00023002"/>
    </source>
</evidence>
<gene>
    <name evidence="3" type="primary">QOR1_1</name>
    <name evidence="3" type="ORF">Q8F55_000499</name>
</gene>
<comment type="caution">
    <text evidence="3">The sequence shown here is derived from an EMBL/GenBank/DDBJ whole genome shotgun (WGS) entry which is preliminary data.</text>
</comment>
<organism evidence="3 4">
    <name type="scientific">Vanrija albida</name>
    <dbReference type="NCBI Taxonomy" id="181172"/>
    <lineage>
        <taxon>Eukaryota</taxon>
        <taxon>Fungi</taxon>
        <taxon>Dikarya</taxon>
        <taxon>Basidiomycota</taxon>
        <taxon>Agaricomycotina</taxon>
        <taxon>Tremellomycetes</taxon>
        <taxon>Trichosporonales</taxon>
        <taxon>Trichosporonaceae</taxon>
        <taxon>Vanrija</taxon>
    </lineage>
</organism>
<evidence type="ECO:0000259" key="2">
    <source>
        <dbReference type="SMART" id="SM00829"/>
    </source>
</evidence>
<dbReference type="Pfam" id="PF16884">
    <property type="entry name" value="ADH_N_2"/>
    <property type="match status" value="1"/>
</dbReference>
<keyword evidence="4" id="KW-1185">Reference proteome</keyword>
<dbReference type="SUPFAM" id="SSF50129">
    <property type="entry name" value="GroES-like"/>
    <property type="match status" value="1"/>
</dbReference>
<dbReference type="InterPro" id="IPR011032">
    <property type="entry name" value="GroES-like_sf"/>
</dbReference>
<dbReference type="InterPro" id="IPR041694">
    <property type="entry name" value="ADH_N_2"/>
</dbReference>
<dbReference type="GeneID" id="95981542"/>
<reference evidence="3 4" key="1">
    <citation type="submission" date="2023-08" db="EMBL/GenBank/DDBJ databases">
        <title>Annotated Genome Sequence of Vanrija albida AlHP1.</title>
        <authorList>
            <person name="Herzog R."/>
        </authorList>
    </citation>
    <scope>NUCLEOTIDE SEQUENCE [LARGE SCALE GENOMIC DNA]</scope>
    <source>
        <strain evidence="3 4">AlHP1</strain>
    </source>
</reference>
<evidence type="ECO:0000313" key="3">
    <source>
        <dbReference type="EMBL" id="KAL1412752.1"/>
    </source>
</evidence>
<name>A0ABR3QDM2_9TREE</name>
<dbReference type="InterPro" id="IPR020843">
    <property type="entry name" value="ER"/>
</dbReference>
<dbReference type="Proteomes" id="UP001565368">
    <property type="component" value="Unassembled WGS sequence"/>
</dbReference>
<keyword evidence="1" id="KW-0560">Oxidoreductase</keyword>
<feature type="domain" description="Enoyl reductase (ER)" evidence="2">
    <location>
        <begin position="18"/>
        <end position="341"/>
    </location>
</feature>
<proteinExistence type="predicted"/>
<dbReference type="Gene3D" id="3.40.50.720">
    <property type="entry name" value="NAD(P)-binding Rossmann-like Domain"/>
    <property type="match status" value="1"/>
</dbReference>
<accession>A0ABR3QDM2</accession>
<dbReference type="InterPro" id="IPR036291">
    <property type="entry name" value="NAD(P)-bd_dom_sf"/>
</dbReference>
<dbReference type="InterPro" id="IPR045010">
    <property type="entry name" value="MDR_fam"/>
</dbReference>
<dbReference type="Pfam" id="PF00107">
    <property type="entry name" value="ADH_zinc_N"/>
    <property type="match status" value="1"/>
</dbReference>
<dbReference type="EMBL" id="JBBXJM010000001">
    <property type="protein sequence ID" value="KAL1412752.1"/>
    <property type="molecule type" value="Genomic_DNA"/>
</dbReference>
<dbReference type="Gene3D" id="3.90.180.10">
    <property type="entry name" value="Medium-chain alcohol dehydrogenases, catalytic domain"/>
    <property type="match status" value="1"/>
</dbReference>
<dbReference type="SMART" id="SM00829">
    <property type="entry name" value="PKS_ER"/>
    <property type="match status" value="1"/>
</dbReference>
<dbReference type="PANTHER" id="PTHR43205:SF19">
    <property type="entry name" value="ENOYL REDUCTASE (ER) DOMAIN-CONTAINING PROTEIN"/>
    <property type="match status" value="1"/>
</dbReference>
<protein>
    <submittedName>
        <fullName evidence="3">Quinone oxidoreductase</fullName>
    </submittedName>
</protein>
<sequence>MSLPTQQRAWILSNPPAGEIQKDTFELVTRDLPELKDGEILLQVESLSNDPAQRGWIQKDQDPERAYSPPVQKGDIVRATGIGKVLKSRSDKWQEGQRVVGMWGWTDYAIAPATAVQFAAIDLPGKPTASLSVLGMVAVTAYHGLFDVLDLKPEHAIIVSGAAGAVGSIVVQLAKNVVGAQRVIGIAGGKDKCDWVKSLGADDCIDYKEAGWAEKLKAALPKEGADRVFENVGGEVLNEIFKVTRRFGKIASCGMIAGYNGAAQNLTNVSEIVKNRLVLQGFIVIDIGARWPVAVKELAGWVTEGKIKIDGAETLVPAKVDDIPQVWQRLFVGQNRGKLITQLTN</sequence>
<dbReference type="CDD" id="cd05288">
    <property type="entry name" value="PGDH"/>
    <property type="match status" value="1"/>
</dbReference>
<dbReference type="InterPro" id="IPR013149">
    <property type="entry name" value="ADH-like_C"/>
</dbReference>
<evidence type="ECO:0000313" key="4">
    <source>
        <dbReference type="Proteomes" id="UP001565368"/>
    </source>
</evidence>